<dbReference type="GO" id="GO:0030154">
    <property type="term" value="P:cell differentiation"/>
    <property type="evidence" value="ECO:0007669"/>
    <property type="project" value="TreeGrafter"/>
</dbReference>
<evidence type="ECO:0000256" key="6">
    <source>
        <dbReference type="ARBA" id="ARBA00023163"/>
    </source>
</evidence>
<dbReference type="AlphaFoldDB" id="A0A814YR31"/>
<dbReference type="InterPro" id="IPR001628">
    <property type="entry name" value="Znf_hrmn_rcpt"/>
</dbReference>
<evidence type="ECO:0000256" key="5">
    <source>
        <dbReference type="ARBA" id="ARBA00023125"/>
    </source>
</evidence>
<evidence type="ECO:0000313" key="10">
    <source>
        <dbReference type="EMBL" id="CAF1016599.1"/>
    </source>
</evidence>
<dbReference type="EMBL" id="CAJNOJ010000168">
    <property type="protein sequence ID" value="CAF1233495.1"/>
    <property type="molecule type" value="Genomic_DNA"/>
</dbReference>
<comment type="caution">
    <text evidence="11">The sequence shown here is derived from an EMBL/GenBank/DDBJ whole genome shotgun (WGS) entry which is preliminary data.</text>
</comment>
<dbReference type="SUPFAM" id="SSF57716">
    <property type="entry name" value="Glucocorticoid receptor-like (DNA-binding domain)"/>
    <property type="match status" value="1"/>
</dbReference>
<dbReference type="Gene3D" id="3.30.50.10">
    <property type="entry name" value="Erythroid Transcription Factor GATA-1, subunit A"/>
    <property type="match status" value="1"/>
</dbReference>
<name>A0A814YR31_ADIRI</name>
<dbReference type="PANTHER" id="PTHR24082">
    <property type="entry name" value="NUCLEAR HORMONE RECEPTOR"/>
    <property type="match status" value="1"/>
</dbReference>
<sequence length="384" mass="43376">MLAVPTVVVKPTTNTMESSLCLICNATAHVNHYGAISCYSCKMFFRRHSLRKKNIRMCRMNGCCCINERTRKICIPCRLAKCIAAGMSPALIRKAYQPVVRLPVDKSEQKQTRISSLSLLSNDLSTLRTVDWTLLSNVIHAYDKFTLITWLHPLITYANSSRLTVNLNVAIDSVALISTLYTAVELFLRATADFQILTIAEQQSLFQRNLHGLFLLYAISTLRNAGILGNRQNQRIVVPIYGQAVVDRVSMISTTLDSNSPIVKLIQIVFAFSTNCFAVTYRKNVDRDALLHGSFRLFGSQNVYITILWKYMLYQYGFRESVARFSTLVGKLLDLISMSSDVYNENAYHQVLVDYLVENAQAALIANRNESVPLWGRMKDSVVN</sequence>
<evidence type="ECO:0000313" key="13">
    <source>
        <dbReference type="Proteomes" id="UP000663852"/>
    </source>
</evidence>
<dbReference type="InterPro" id="IPR035500">
    <property type="entry name" value="NHR-like_dom_sf"/>
</dbReference>
<protein>
    <recommendedName>
        <fullName evidence="9">Nuclear receptor domain-containing protein</fullName>
    </recommendedName>
</protein>
<accession>A0A814YR31</accession>
<dbReference type="InterPro" id="IPR013088">
    <property type="entry name" value="Znf_NHR/GATA"/>
</dbReference>
<evidence type="ECO:0000256" key="3">
    <source>
        <dbReference type="ARBA" id="ARBA00022833"/>
    </source>
</evidence>
<dbReference type="GO" id="GO:0045944">
    <property type="term" value="P:positive regulation of transcription by RNA polymerase II"/>
    <property type="evidence" value="ECO:0007669"/>
    <property type="project" value="TreeGrafter"/>
</dbReference>
<keyword evidence="2" id="KW-0863">Zinc-finger</keyword>
<keyword evidence="5" id="KW-0238">DNA-binding</keyword>
<dbReference type="Proteomes" id="UP000663828">
    <property type="component" value="Unassembled WGS sequence"/>
</dbReference>
<evidence type="ECO:0000256" key="1">
    <source>
        <dbReference type="ARBA" id="ARBA00022723"/>
    </source>
</evidence>
<proteinExistence type="predicted"/>
<keyword evidence="1" id="KW-0479">Metal-binding</keyword>
<dbReference type="GO" id="GO:0008270">
    <property type="term" value="F:zinc ion binding"/>
    <property type="evidence" value="ECO:0007669"/>
    <property type="project" value="UniProtKB-KW"/>
</dbReference>
<keyword evidence="4" id="KW-0805">Transcription regulation</keyword>
<dbReference type="PROSITE" id="PS00031">
    <property type="entry name" value="NUCLEAR_REC_DBD_1"/>
    <property type="match status" value="1"/>
</dbReference>
<dbReference type="SUPFAM" id="SSF48508">
    <property type="entry name" value="Nuclear receptor ligand-binding domain"/>
    <property type="match status" value="1"/>
</dbReference>
<dbReference type="GO" id="GO:0000122">
    <property type="term" value="P:negative regulation of transcription by RNA polymerase II"/>
    <property type="evidence" value="ECO:0007669"/>
    <property type="project" value="TreeGrafter"/>
</dbReference>
<keyword evidence="7" id="KW-0675">Receptor</keyword>
<dbReference type="InterPro" id="IPR050234">
    <property type="entry name" value="Nuclear_hormone_rcpt_NR1"/>
</dbReference>
<dbReference type="PANTHER" id="PTHR24082:SF507">
    <property type="entry name" value="BILE ACID RECEPTOR-RELATED"/>
    <property type="match status" value="1"/>
</dbReference>
<feature type="domain" description="Nuclear receptor" evidence="9">
    <location>
        <begin position="18"/>
        <end position="94"/>
    </location>
</feature>
<evidence type="ECO:0000256" key="2">
    <source>
        <dbReference type="ARBA" id="ARBA00022771"/>
    </source>
</evidence>
<organism evidence="11 13">
    <name type="scientific">Adineta ricciae</name>
    <name type="common">Rotifer</name>
    <dbReference type="NCBI Taxonomy" id="249248"/>
    <lineage>
        <taxon>Eukaryota</taxon>
        <taxon>Metazoa</taxon>
        <taxon>Spiralia</taxon>
        <taxon>Gnathifera</taxon>
        <taxon>Rotifera</taxon>
        <taxon>Eurotatoria</taxon>
        <taxon>Bdelloidea</taxon>
        <taxon>Adinetida</taxon>
        <taxon>Adinetidae</taxon>
        <taxon>Adineta</taxon>
    </lineage>
</organism>
<keyword evidence="6" id="KW-0804">Transcription</keyword>
<dbReference type="GO" id="GO:0004879">
    <property type="term" value="F:nuclear receptor activity"/>
    <property type="evidence" value="ECO:0007669"/>
    <property type="project" value="TreeGrafter"/>
</dbReference>
<evidence type="ECO:0000259" key="9">
    <source>
        <dbReference type="PROSITE" id="PS51030"/>
    </source>
</evidence>
<dbReference type="PROSITE" id="PS51030">
    <property type="entry name" value="NUCLEAR_REC_DBD_2"/>
    <property type="match status" value="1"/>
</dbReference>
<keyword evidence="12" id="KW-1185">Reference proteome</keyword>
<evidence type="ECO:0000313" key="12">
    <source>
        <dbReference type="Proteomes" id="UP000663828"/>
    </source>
</evidence>
<gene>
    <name evidence="11" type="ORF">EDS130_LOCUS27061</name>
    <name evidence="10" type="ORF">XAT740_LOCUS14008</name>
</gene>
<dbReference type="Proteomes" id="UP000663852">
    <property type="component" value="Unassembled WGS sequence"/>
</dbReference>
<dbReference type="EMBL" id="CAJNOR010000829">
    <property type="protein sequence ID" value="CAF1016599.1"/>
    <property type="molecule type" value="Genomic_DNA"/>
</dbReference>
<dbReference type="Pfam" id="PF00105">
    <property type="entry name" value="zf-C4"/>
    <property type="match status" value="1"/>
</dbReference>
<evidence type="ECO:0000256" key="8">
    <source>
        <dbReference type="ARBA" id="ARBA00023242"/>
    </source>
</evidence>
<dbReference type="GO" id="GO:0000978">
    <property type="term" value="F:RNA polymerase II cis-regulatory region sequence-specific DNA binding"/>
    <property type="evidence" value="ECO:0007669"/>
    <property type="project" value="TreeGrafter"/>
</dbReference>
<dbReference type="SMART" id="SM00399">
    <property type="entry name" value="ZnF_C4"/>
    <property type="match status" value="1"/>
</dbReference>
<keyword evidence="3" id="KW-0862">Zinc</keyword>
<dbReference type="PRINTS" id="PR00047">
    <property type="entry name" value="STROIDFINGER"/>
</dbReference>
<dbReference type="OrthoDB" id="6352325at2759"/>
<keyword evidence="8" id="KW-0539">Nucleus</keyword>
<evidence type="ECO:0000256" key="7">
    <source>
        <dbReference type="ARBA" id="ARBA00023170"/>
    </source>
</evidence>
<evidence type="ECO:0000313" key="11">
    <source>
        <dbReference type="EMBL" id="CAF1233495.1"/>
    </source>
</evidence>
<reference evidence="11" key="1">
    <citation type="submission" date="2021-02" db="EMBL/GenBank/DDBJ databases">
        <authorList>
            <person name="Nowell W R."/>
        </authorList>
    </citation>
    <scope>NUCLEOTIDE SEQUENCE</scope>
</reference>
<evidence type="ECO:0000256" key="4">
    <source>
        <dbReference type="ARBA" id="ARBA00023015"/>
    </source>
</evidence>